<dbReference type="Proteomes" id="UP000199361">
    <property type="component" value="Unassembled WGS sequence"/>
</dbReference>
<keyword evidence="3" id="KW-1185">Reference proteome</keyword>
<dbReference type="RefSeq" id="WP_091079990.1">
    <property type="nucleotide sequence ID" value="NZ_FOHX01000003.1"/>
</dbReference>
<feature type="transmembrane region" description="Helical" evidence="1">
    <location>
        <begin position="72"/>
        <end position="90"/>
    </location>
</feature>
<keyword evidence="1" id="KW-1133">Transmembrane helix</keyword>
<evidence type="ECO:0000256" key="1">
    <source>
        <dbReference type="SAM" id="Phobius"/>
    </source>
</evidence>
<accession>A0A1I0FJJ8</accession>
<reference evidence="2 3" key="1">
    <citation type="submission" date="2016-10" db="EMBL/GenBank/DDBJ databases">
        <authorList>
            <person name="de Groot N.N."/>
        </authorList>
    </citation>
    <scope>NUCLEOTIDE SEQUENCE [LARGE SCALE GENOMIC DNA]</scope>
    <source>
        <strain evidence="2 3">CGMCC 4.5598</strain>
    </source>
</reference>
<evidence type="ECO:0000313" key="3">
    <source>
        <dbReference type="Proteomes" id="UP000199361"/>
    </source>
</evidence>
<protein>
    <submittedName>
        <fullName evidence="2">Uncharacterized protein</fullName>
    </submittedName>
</protein>
<gene>
    <name evidence="2" type="ORF">SAMN05421811_103500</name>
</gene>
<keyword evidence="1" id="KW-0472">Membrane</keyword>
<feature type="transmembrane region" description="Helical" evidence="1">
    <location>
        <begin position="39"/>
        <end position="60"/>
    </location>
</feature>
<organism evidence="2 3">
    <name type="scientific">Nonomuraea wenchangensis</name>
    <dbReference type="NCBI Taxonomy" id="568860"/>
    <lineage>
        <taxon>Bacteria</taxon>
        <taxon>Bacillati</taxon>
        <taxon>Actinomycetota</taxon>
        <taxon>Actinomycetes</taxon>
        <taxon>Streptosporangiales</taxon>
        <taxon>Streptosporangiaceae</taxon>
        <taxon>Nonomuraea</taxon>
    </lineage>
</organism>
<feature type="transmembrane region" description="Helical" evidence="1">
    <location>
        <begin position="12"/>
        <end position="33"/>
    </location>
</feature>
<dbReference type="NCBIfam" id="NF046119">
    <property type="entry name" value="memb_SCO4225"/>
    <property type="match status" value="1"/>
</dbReference>
<dbReference type="AlphaFoldDB" id="A0A1I0FJJ8"/>
<proteinExistence type="predicted"/>
<sequence length="100" mass="10867">MRRYRNGRSAAALSGGYAALVALLGVVSVVILLTVQDPILITGVILMIVTLPLGPLVWWAWDVVPLELRDPVLLIVILTVVGLLQAYVLWRLARGRALQG</sequence>
<dbReference type="STRING" id="568860.SAMN05421811_103500"/>
<name>A0A1I0FJJ8_9ACTN</name>
<dbReference type="EMBL" id="FOHX01000003">
    <property type="protein sequence ID" value="SET58462.1"/>
    <property type="molecule type" value="Genomic_DNA"/>
</dbReference>
<evidence type="ECO:0000313" key="2">
    <source>
        <dbReference type="EMBL" id="SET58462.1"/>
    </source>
</evidence>
<dbReference type="OrthoDB" id="3536694at2"/>
<dbReference type="Pfam" id="PF25637">
    <property type="entry name" value="DUF7942"/>
    <property type="match status" value="1"/>
</dbReference>
<keyword evidence="1" id="KW-0812">Transmembrane</keyword>
<dbReference type="InterPro" id="IPR057702">
    <property type="entry name" value="DUF7942"/>
</dbReference>